<name>A0A0R1JR60_9LACO</name>
<dbReference type="Proteomes" id="UP000051804">
    <property type="component" value="Unassembled WGS sequence"/>
</dbReference>
<evidence type="ECO:0000313" key="2">
    <source>
        <dbReference type="EMBL" id="KRK73877.1"/>
    </source>
</evidence>
<evidence type="ECO:0000256" key="1">
    <source>
        <dbReference type="SAM" id="Phobius"/>
    </source>
</evidence>
<dbReference type="STRING" id="1291734.FD02_GL001707"/>
<keyword evidence="1" id="KW-1133">Transmembrane helix</keyword>
<dbReference type="AlphaFoldDB" id="A0A0R1JR60"/>
<evidence type="ECO:0000313" key="3">
    <source>
        <dbReference type="Proteomes" id="UP000051804"/>
    </source>
</evidence>
<accession>A0A0R1JR60</accession>
<gene>
    <name evidence="2" type="ORF">FD02_GL001707</name>
</gene>
<feature type="transmembrane region" description="Helical" evidence="1">
    <location>
        <begin position="30"/>
        <end position="49"/>
    </location>
</feature>
<keyword evidence="1" id="KW-0812">Transmembrane</keyword>
<reference evidence="2 3" key="1">
    <citation type="journal article" date="2015" name="Genome Announc.">
        <title>Expanding the biotechnology potential of lactobacilli through comparative genomics of 213 strains and associated genera.</title>
        <authorList>
            <person name="Sun Z."/>
            <person name="Harris H.M."/>
            <person name="McCann A."/>
            <person name="Guo C."/>
            <person name="Argimon S."/>
            <person name="Zhang W."/>
            <person name="Yang X."/>
            <person name="Jeffery I.B."/>
            <person name="Cooney J.C."/>
            <person name="Kagawa T.F."/>
            <person name="Liu W."/>
            <person name="Song Y."/>
            <person name="Salvetti E."/>
            <person name="Wrobel A."/>
            <person name="Rasinkangas P."/>
            <person name="Parkhill J."/>
            <person name="Rea M.C."/>
            <person name="O'Sullivan O."/>
            <person name="Ritari J."/>
            <person name="Douillard F.P."/>
            <person name="Paul Ross R."/>
            <person name="Yang R."/>
            <person name="Briner A.E."/>
            <person name="Felis G.E."/>
            <person name="de Vos W.M."/>
            <person name="Barrangou R."/>
            <person name="Klaenhammer T.R."/>
            <person name="Caufield P.W."/>
            <person name="Cui Y."/>
            <person name="Zhang H."/>
            <person name="O'Toole P.W."/>
        </authorList>
    </citation>
    <scope>NUCLEOTIDE SEQUENCE [LARGE SCALE GENOMIC DNA]</scope>
    <source>
        <strain evidence="2 3">JCM 17158</strain>
    </source>
</reference>
<sequence length="50" mass="5208">MILVTVALIATVGLLVTEWRTHQLSRGASGAKAAVAVLLIGVLISLLIVR</sequence>
<dbReference type="PATRIC" id="fig|1291734.4.peg.1756"/>
<dbReference type="EMBL" id="AZDJ01000003">
    <property type="protein sequence ID" value="KRK73877.1"/>
    <property type="molecule type" value="Genomic_DNA"/>
</dbReference>
<keyword evidence="1" id="KW-0472">Membrane</keyword>
<proteinExistence type="predicted"/>
<comment type="caution">
    <text evidence="2">The sequence shown here is derived from an EMBL/GenBank/DDBJ whole genome shotgun (WGS) entry which is preliminary data.</text>
</comment>
<protein>
    <submittedName>
        <fullName evidence="2">Uncharacterized protein</fullName>
    </submittedName>
</protein>
<organism evidence="2 3">
    <name type="scientific">Lacticaseibacillus nasuensis JCM 17158</name>
    <dbReference type="NCBI Taxonomy" id="1291734"/>
    <lineage>
        <taxon>Bacteria</taxon>
        <taxon>Bacillati</taxon>
        <taxon>Bacillota</taxon>
        <taxon>Bacilli</taxon>
        <taxon>Lactobacillales</taxon>
        <taxon>Lactobacillaceae</taxon>
        <taxon>Lacticaseibacillus</taxon>
    </lineage>
</organism>
<keyword evidence="3" id="KW-1185">Reference proteome</keyword>